<keyword evidence="5" id="KW-1185">Reference proteome</keyword>
<dbReference type="CDD" id="cd09076">
    <property type="entry name" value="L1-EN"/>
    <property type="match status" value="1"/>
</dbReference>
<dbReference type="InterPro" id="IPR043128">
    <property type="entry name" value="Rev_trsase/Diguanyl_cyclase"/>
</dbReference>
<dbReference type="PANTHER" id="PTHR47027">
    <property type="entry name" value="REVERSE TRANSCRIPTASE DOMAIN-CONTAINING PROTEIN"/>
    <property type="match status" value="1"/>
</dbReference>
<keyword evidence="1" id="KW-0698">rRNA processing</keyword>
<reference evidence="4" key="2">
    <citation type="submission" date="2022-06" db="UniProtKB">
        <authorList>
            <consortium name="EnsemblMetazoa"/>
        </authorList>
    </citation>
    <scope>IDENTIFICATION</scope>
</reference>
<dbReference type="Proteomes" id="UP000007819">
    <property type="component" value="Chromosome A1"/>
</dbReference>
<dbReference type="SUPFAM" id="SSF56672">
    <property type="entry name" value="DNA/RNA polymerases"/>
    <property type="match status" value="1"/>
</dbReference>
<keyword evidence="1" id="KW-0949">S-adenosyl-L-methionine</keyword>
<dbReference type="InterPro" id="IPR000477">
    <property type="entry name" value="RT_dom"/>
</dbReference>
<feature type="compositionally biased region" description="Low complexity" evidence="2">
    <location>
        <begin position="1338"/>
        <end position="1347"/>
    </location>
</feature>
<dbReference type="Pfam" id="PF03372">
    <property type="entry name" value="Exo_endo_phos"/>
    <property type="match status" value="1"/>
</dbReference>
<evidence type="ECO:0000313" key="5">
    <source>
        <dbReference type="Proteomes" id="UP000007819"/>
    </source>
</evidence>
<keyword evidence="1" id="KW-0690">Ribosome biogenesis</keyword>
<dbReference type="GO" id="GO:0071897">
    <property type="term" value="P:DNA biosynthetic process"/>
    <property type="evidence" value="ECO:0007669"/>
    <property type="project" value="UniProtKB-ARBA"/>
</dbReference>
<accession>A0A8R2JMF0</accession>
<dbReference type="GO" id="GO:0000455">
    <property type="term" value="P:enzyme-directed rRNA pseudouridine synthesis"/>
    <property type="evidence" value="ECO:0007669"/>
    <property type="project" value="UniProtKB-UniRule"/>
</dbReference>
<reference evidence="5" key="1">
    <citation type="submission" date="2010-06" db="EMBL/GenBank/DDBJ databases">
        <authorList>
            <person name="Jiang H."/>
            <person name="Abraham K."/>
            <person name="Ali S."/>
            <person name="Alsbrooks S.L."/>
            <person name="Anim B.N."/>
            <person name="Anosike U.S."/>
            <person name="Attaway T."/>
            <person name="Bandaranaike D.P."/>
            <person name="Battles P.K."/>
            <person name="Bell S.N."/>
            <person name="Bell A.V."/>
            <person name="Beltran B."/>
            <person name="Bickham C."/>
            <person name="Bustamante Y."/>
            <person name="Caleb T."/>
            <person name="Canada A."/>
            <person name="Cardenas V."/>
            <person name="Carter K."/>
            <person name="Chacko J."/>
            <person name="Chandrabose M.N."/>
            <person name="Chavez D."/>
            <person name="Chavez A."/>
            <person name="Chen L."/>
            <person name="Chu H.-S."/>
            <person name="Claassen K.J."/>
            <person name="Cockrell R."/>
            <person name="Collins M."/>
            <person name="Cooper J.A."/>
            <person name="Cree A."/>
            <person name="Curry S.M."/>
            <person name="Da Y."/>
            <person name="Dao M.D."/>
            <person name="Das B."/>
            <person name="Davila M.-L."/>
            <person name="Davy-Carroll L."/>
            <person name="Denson S."/>
            <person name="Dinh H."/>
            <person name="Ebong V.E."/>
            <person name="Edwards J.R."/>
            <person name="Egan A."/>
            <person name="El-Daye J."/>
            <person name="Escobedo L."/>
            <person name="Fernandez S."/>
            <person name="Fernando P.R."/>
            <person name="Flagg N."/>
            <person name="Forbes L.D."/>
            <person name="Fowler R.G."/>
            <person name="Fu Q."/>
            <person name="Gabisi R.A."/>
            <person name="Ganer J."/>
            <person name="Garbino Pronczuk A."/>
            <person name="Garcia R.M."/>
            <person name="Garner T."/>
            <person name="Garrett T.E."/>
            <person name="Gonzalez D.A."/>
            <person name="Hamid H."/>
            <person name="Hawkins E.S."/>
            <person name="Hirani K."/>
            <person name="Hogues M.E."/>
            <person name="Hollins B."/>
            <person name="Hsiao C.-H."/>
            <person name="Jabil R."/>
            <person name="James M.L."/>
            <person name="Jhangiani S.N."/>
            <person name="Johnson B."/>
            <person name="Johnson Q."/>
            <person name="Joshi V."/>
            <person name="Kalu J.B."/>
            <person name="Kam C."/>
            <person name="Kashfia A."/>
            <person name="Keebler J."/>
            <person name="Kisamo H."/>
            <person name="Kovar C.L."/>
            <person name="Lago L.A."/>
            <person name="Lai C.-Y."/>
            <person name="Laidlaw J."/>
            <person name="Lara F."/>
            <person name="Le T.-K."/>
            <person name="Lee S.L."/>
            <person name="Legall F.H."/>
            <person name="Lemon S.J."/>
            <person name="Lewis L.R."/>
            <person name="Li B."/>
            <person name="Liu Y."/>
            <person name="Liu Y.-S."/>
            <person name="Lopez J."/>
            <person name="Lozado R.J."/>
            <person name="Lu J."/>
            <person name="Madu R.C."/>
            <person name="Maheshwari M."/>
            <person name="Maheshwari R."/>
            <person name="Malloy K."/>
            <person name="Martinez E."/>
            <person name="Mathew T."/>
            <person name="Mercado I.C."/>
            <person name="Mercado C."/>
            <person name="Meyer B."/>
            <person name="Montgomery K."/>
            <person name="Morgan M.B."/>
            <person name="Munidasa M."/>
            <person name="Nazareth L.V."/>
            <person name="Nelson J."/>
            <person name="Ng B.M."/>
            <person name="Nguyen N.B."/>
            <person name="Nguyen P.Q."/>
            <person name="Nguyen T."/>
            <person name="Obregon M."/>
            <person name="Okwuonu G.O."/>
            <person name="Onwere C.G."/>
            <person name="Orozco G."/>
            <person name="Parra A."/>
            <person name="Patel S."/>
            <person name="Patil S."/>
            <person name="Perez A."/>
            <person name="Perez Y."/>
            <person name="Pham C."/>
            <person name="Primus E.L."/>
            <person name="Pu L.-L."/>
            <person name="Puazo M."/>
            <person name="Qin X."/>
            <person name="Quiroz J.B."/>
            <person name="Reese J."/>
            <person name="Richards S."/>
            <person name="Rives C.M."/>
            <person name="Robberts R."/>
            <person name="Ruiz S.J."/>
            <person name="Ruiz M.J."/>
            <person name="Santibanez J."/>
            <person name="Schneider B.W."/>
            <person name="Sisson I."/>
            <person name="Smith M."/>
            <person name="Sodergren E."/>
            <person name="Song X.-Z."/>
            <person name="Song B.B."/>
            <person name="Summersgill H."/>
            <person name="Thelus R."/>
            <person name="Thornton R.D."/>
            <person name="Trejos Z.Y."/>
            <person name="Usmani K."/>
            <person name="Vattathil S."/>
            <person name="Villasana D."/>
            <person name="Walker D.L."/>
            <person name="Wang S."/>
            <person name="Wang K."/>
            <person name="White C.S."/>
            <person name="Williams A.C."/>
            <person name="Williamson J."/>
            <person name="Wilson K."/>
            <person name="Woghiren I.O."/>
            <person name="Woodworth J.R."/>
            <person name="Worley K.C."/>
            <person name="Wright R.A."/>
            <person name="Wu W."/>
            <person name="Young L."/>
            <person name="Zhang L."/>
            <person name="Zhang J."/>
            <person name="Zhu Y."/>
            <person name="Muzny D.M."/>
            <person name="Weinstock G."/>
            <person name="Gibbs R.A."/>
        </authorList>
    </citation>
    <scope>NUCLEOTIDE SEQUENCE [LARGE SCALE GENOMIC DNA]</scope>
    <source>
        <strain evidence="5">LSR1</strain>
    </source>
</reference>
<comment type="caution">
    <text evidence="1">Lacks conserved residue(s) required for the propagation of feature annotation.</text>
</comment>
<feature type="region of interest" description="Disordered" evidence="2">
    <location>
        <begin position="1533"/>
        <end position="1559"/>
    </location>
</feature>
<feature type="binding site" evidence="1">
    <location>
        <position position="1423"/>
    </location>
    <ligand>
        <name>S-adenosyl-L-methionine</name>
        <dbReference type="ChEBI" id="CHEBI:59789"/>
    </ligand>
</feature>
<dbReference type="InterPro" id="IPR036691">
    <property type="entry name" value="Endo/exonu/phosph_ase_sf"/>
</dbReference>
<dbReference type="EnsemblMetazoa" id="XM_029486010.1">
    <property type="protein sequence ID" value="XP_029341870.1"/>
    <property type="gene ID" value="LOC100159320"/>
</dbReference>
<dbReference type="Gene3D" id="3.60.10.10">
    <property type="entry name" value="Endonuclease/exonuclease/phosphatase"/>
    <property type="match status" value="1"/>
</dbReference>
<keyword evidence="1" id="KW-0808">Transferase</keyword>
<feature type="binding site" evidence="1">
    <location>
        <position position="1375"/>
    </location>
    <ligand>
        <name>S-adenosyl-L-methionine</name>
        <dbReference type="ChEBI" id="CHEBI:59789"/>
    </ligand>
</feature>
<sequence length="1559" mass="177392">MTVTSGIAPRRANNPALENNIVQDLSINLPRNRGALENKTGKWKNGLSFGTWNVRTLFKPGAVQCLVEETERYGLGVVALQEIRWNDNGTLDIQDTTIFYGECNKHRQFGTGFAVHKYLVPSVREFKSINPRISVLTLKAQYFDITFVNGHAPTEEKTQEEKDEFYDNLEHTLNEIPRSRIRIVLGDFNAKLGKENIFRSTIGNHSLHDITSENGLRLIDFACGGGLIVKSTMFPHKDIYKGTWKAPGGRYVSQIDHVLINTRFRNCMHDIKTVRGADCDSDHYLVKGKLKVKLKKLTSKKGTLVDKYDVNKLKDTNICRNFKQKLHETMNSSNINQEETIDAKWKAVKDAIKTATVTVIGKQNRTRKPWFNNSCKEAFNRRKEARTQMLNNPYNREKVMAYKECQKEANNIFRYEKRKYAKDVLEEAEIDHKVNRTRQLYQKIKSIRGGYKKHEKFLKNDDGSLVTEQDKVLEKWRQYFGLLLNCENPVNTFTWMPTEPNDTDCPPPSKEEILQQLNRLKNHKTPGEDGIQGEVLKNLDDGTINRIHSIIESIWHEERLPEDWGTALVCPIYKKNDPQVRPIAETLLGDYQGGFRPNRSTTDQIFVIRQILQKSWEYNKDVHILFVDFKKAYDSIHRESLINILKEFRFPSKIVSLIGASINQTDIKVKIANTTSQPVRVTTGLRQGDALSPVLFNLVLEKIVREMNVSEGIALGQITIGLLAYADDIALLGDDIETIKRLGKKLIKAAEKVGLTVNDDKTEYLTVSRNSRNYRLGQHIELEGHIFKKVSQFKYLGSIITQDNELKTEVSSRIQLANKGYYGLEKVLKSRTLSKNLKIRMNMTLLRPIVMYGSETWALRKAEEQRLGVFERKGVTEVVRLSGNLKVAWAVRPPSSSVAAIPEDATAKAMSRKKKILKPSKPPDKADSYRPISLLPVLGKILEKILLKRLLNISNEQNALPDFQFGFRPKHATFHQLHRVVDLIASSPVFGLDKSFNVKIESTFSNSYDILAGVSQGSDIAPFLYIIFTADIPTTENTIMGTYADDTAILAANSDPHICSHHLQNHLNMLSKWCNAWKIKVNELKSTHITFTLRPKDCPEVSFNNSVIPHSKEAKYLGLLLDRRLTWGPHLKNKRKQLNSRLHVIRPLLKSNMNLSNRLLLYKSLLQPIWSYGIALWGTAKPSNLRTIQAFQSICLRMVAKAPWYVTNAALHQDLKCSDISDIRAPPAATPRFSAPNSTWPTTSHSTDAVRFLTLKDKAYAAELDDLLRTIASSNEFRESSSDQHQPNLDDFKFFLYTQEQLFKLDNIFNRIMSSDDETVCQIISKVKINEEDEDSGDNSSSENSSETSEDSVEIEVPFKVGMWDLKQCDPKRCTGRKLMRLEMIDKLGMSAMFNGIVLTPVATESVSAMDNQIIAKYGVAVVDCSWARLNDTPFHKLQHRKAKKNLRLLPYLVAANPVNYGHPSKLSCVEALAAAMYIAGFKEISDLYMSKFNWGPTFIRLNQELLDGYANCKDGKEIVAFQNQYLDQLDNDYNHESSSTESSSESSEDDVDTTVRNR</sequence>
<dbReference type="GO" id="GO:1904047">
    <property type="term" value="F:S-adenosyl-L-methionine binding"/>
    <property type="evidence" value="ECO:0007669"/>
    <property type="project" value="UniProtKB-UniRule"/>
</dbReference>
<dbReference type="NCBIfam" id="NF002621">
    <property type="entry name" value="PRK02287.1"/>
    <property type="match status" value="1"/>
</dbReference>
<evidence type="ECO:0000259" key="3">
    <source>
        <dbReference type="PROSITE" id="PS50878"/>
    </source>
</evidence>
<feature type="domain" description="Reverse transcriptase" evidence="3">
    <location>
        <begin position="553"/>
        <end position="800"/>
    </location>
</feature>
<organism evidence="4 5">
    <name type="scientific">Acyrthosiphon pisum</name>
    <name type="common">Pea aphid</name>
    <dbReference type="NCBI Taxonomy" id="7029"/>
    <lineage>
        <taxon>Eukaryota</taxon>
        <taxon>Metazoa</taxon>
        <taxon>Ecdysozoa</taxon>
        <taxon>Arthropoda</taxon>
        <taxon>Hexapoda</taxon>
        <taxon>Insecta</taxon>
        <taxon>Pterygota</taxon>
        <taxon>Neoptera</taxon>
        <taxon>Paraneoptera</taxon>
        <taxon>Hemiptera</taxon>
        <taxon>Sternorrhyncha</taxon>
        <taxon>Aphidomorpha</taxon>
        <taxon>Aphidoidea</taxon>
        <taxon>Aphididae</taxon>
        <taxon>Macrosiphini</taxon>
        <taxon>Acyrthosiphon</taxon>
    </lineage>
</organism>
<protein>
    <recommendedName>
        <fullName evidence="1">18S rRNA aminocarboxypropyltransferase</fullName>
        <ecNumber evidence="1">2.5.1.157</ecNumber>
    </recommendedName>
</protein>
<comment type="function">
    <text evidence="1">Aminocarboxypropyltransferase that catalyzes the aminocarboxypropyl transfer on pseudouridine in 18S rRNA. It constitutes the last step in biosynthesis of the hypermodified N1-methyl-N3-(3-amino-3-carboxypropyl) pseudouridine (m1acp3-Psi).</text>
</comment>
<dbReference type="OrthoDB" id="10262062at2759"/>
<feature type="binding site" evidence="1">
    <location>
        <position position="1450"/>
    </location>
    <ligand>
        <name>S-adenosyl-L-methionine</name>
        <dbReference type="ChEBI" id="CHEBI:59789"/>
    </ligand>
</feature>
<comment type="catalytic activity">
    <reaction evidence="1">
        <text>an N(1)-methylpseudouridine in rRNA + S-adenosyl-L-methionine = N(1)-methyl-N(3)-[(3S)-3-amino-3-carboxypropyl]pseudouridine in rRNA + S-methyl-5'-thioadenosine + H(+)</text>
        <dbReference type="Rhea" id="RHEA:63296"/>
        <dbReference type="Rhea" id="RHEA-COMP:11634"/>
        <dbReference type="Rhea" id="RHEA-COMP:16310"/>
        <dbReference type="ChEBI" id="CHEBI:15378"/>
        <dbReference type="ChEBI" id="CHEBI:17509"/>
        <dbReference type="ChEBI" id="CHEBI:59789"/>
        <dbReference type="ChEBI" id="CHEBI:74890"/>
        <dbReference type="ChEBI" id="CHEBI:146234"/>
        <dbReference type="EC" id="2.5.1.157"/>
    </reaction>
</comment>
<dbReference type="CDD" id="cd01650">
    <property type="entry name" value="RT_nLTR_like"/>
    <property type="match status" value="2"/>
</dbReference>
<dbReference type="Pfam" id="PF00078">
    <property type="entry name" value="RVT_1"/>
    <property type="match status" value="2"/>
</dbReference>
<feature type="region of interest" description="Disordered" evidence="2">
    <location>
        <begin position="1331"/>
        <end position="1353"/>
    </location>
</feature>
<evidence type="ECO:0000256" key="2">
    <source>
        <dbReference type="SAM" id="MobiDB-lite"/>
    </source>
</evidence>
<evidence type="ECO:0000313" key="4">
    <source>
        <dbReference type="EnsemblMetazoa" id="XP_029341870.1"/>
    </source>
</evidence>
<dbReference type="Pfam" id="PF04034">
    <property type="entry name" value="Ribo_biogen_C"/>
    <property type="match status" value="1"/>
</dbReference>
<dbReference type="InterPro" id="IPR007209">
    <property type="entry name" value="RNaseL-inhib-like_metal-bd_dom"/>
</dbReference>
<dbReference type="InterPro" id="IPR043502">
    <property type="entry name" value="DNA/RNA_pol_sf"/>
</dbReference>
<dbReference type="PROSITE" id="PS50878">
    <property type="entry name" value="RT_POL"/>
    <property type="match status" value="2"/>
</dbReference>
<dbReference type="Pfam" id="PF04068">
    <property type="entry name" value="Fer4_RLI"/>
    <property type="match status" value="1"/>
</dbReference>
<feature type="compositionally biased region" description="Low complexity" evidence="2">
    <location>
        <begin position="1537"/>
        <end position="1546"/>
    </location>
</feature>
<evidence type="ECO:0000256" key="1">
    <source>
        <dbReference type="HAMAP-Rule" id="MF_03146"/>
    </source>
</evidence>
<dbReference type="InterPro" id="IPR005135">
    <property type="entry name" value="Endo/exonuclease/phosphatase"/>
</dbReference>
<dbReference type="SUPFAM" id="SSF56219">
    <property type="entry name" value="DNase I-like"/>
    <property type="match status" value="1"/>
</dbReference>
<comment type="similarity">
    <text evidence="1">Belongs to the TDD superfamily. TSR3 family.</text>
</comment>
<feature type="domain" description="Reverse transcriptase" evidence="3">
    <location>
        <begin position="897"/>
        <end position="1121"/>
    </location>
</feature>
<proteinExistence type="inferred from homology"/>
<name>A0A8R2JMF0_ACYPI</name>
<dbReference type="PANTHER" id="PTHR47027:SF20">
    <property type="entry name" value="REVERSE TRANSCRIPTASE-LIKE PROTEIN WITH RNA-DIRECTED DNA POLYMERASE DOMAIN"/>
    <property type="match status" value="1"/>
</dbReference>
<dbReference type="InterPro" id="IPR007177">
    <property type="entry name" value="Tsr3_C"/>
</dbReference>
<dbReference type="GO" id="GO:0106388">
    <property type="term" value="F:rRNA small subunit aminocarboxypropyltransferase activity"/>
    <property type="evidence" value="ECO:0007669"/>
    <property type="project" value="UniProtKB-EC"/>
</dbReference>
<dbReference type="InterPro" id="IPR022968">
    <property type="entry name" value="Tsr3-like"/>
</dbReference>
<dbReference type="Gene3D" id="3.30.70.270">
    <property type="match status" value="1"/>
</dbReference>
<dbReference type="HAMAP" id="MF_01116">
    <property type="entry name" value="TSR3"/>
    <property type="match status" value="1"/>
</dbReference>
<gene>
    <name evidence="4" type="primary">100159320</name>
</gene>
<dbReference type="EC" id="2.5.1.157" evidence="1"/>